<dbReference type="EMBL" id="GGFK01015328">
    <property type="protein sequence ID" value="MBW48649.1"/>
    <property type="molecule type" value="Transcribed_RNA"/>
</dbReference>
<dbReference type="AlphaFoldDB" id="A0A2M4B6H0"/>
<proteinExistence type="predicted"/>
<name>A0A2M4B6H0_9DIPT</name>
<organism evidence="1">
    <name type="scientific">Anopheles triannulatus</name>
    <dbReference type="NCBI Taxonomy" id="58253"/>
    <lineage>
        <taxon>Eukaryota</taxon>
        <taxon>Metazoa</taxon>
        <taxon>Ecdysozoa</taxon>
        <taxon>Arthropoda</taxon>
        <taxon>Hexapoda</taxon>
        <taxon>Insecta</taxon>
        <taxon>Pterygota</taxon>
        <taxon>Neoptera</taxon>
        <taxon>Endopterygota</taxon>
        <taxon>Diptera</taxon>
        <taxon>Nematocera</taxon>
        <taxon>Culicoidea</taxon>
        <taxon>Culicidae</taxon>
        <taxon>Anophelinae</taxon>
        <taxon>Anopheles</taxon>
    </lineage>
</organism>
<sequence>MWMSDKLPPLAGASIVNLFLFLGWRSKGFKDKICCPPVCYGLLVNPFPKIPPMAVPCGRTEFALFGHYQVRACSPCR</sequence>
<evidence type="ECO:0000313" key="1">
    <source>
        <dbReference type="EMBL" id="MBW48649.1"/>
    </source>
</evidence>
<accession>A0A2M4B6H0</accession>
<protein>
    <submittedName>
        <fullName evidence="1">Putative secreted protein</fullName>
    </submittedName>
</protein>
<reference evidence="1" key="1">
    <citation type="submission" date="2018-01" db="EMBL/GenBank/DDBJ databases">
        <title>An insight into the sialome of Amazonian anophelines.</title>
        <authorList>
            <person name="Ribeiro J.M."/>
            <person name="Scarpassa V."/>
            <person name="Calvo E."/>
        </authorList>
    </citation>
    <scope>NUCLEOTIDE SEQUENCE</scope>
    <source>
        <tissue evidence="1">Salivary glands</tissue>
    </source>
</reference>